<gene>
    <name evidence="1" type="ORF">SAMN04488051_101358</name>
</gene>
<dbReference type="InterPro" id="IPR027417">
    <property type="entry name" value="P-loop_NTPase"/>
</dbReference>
<protein>
    <submittedName>
        <fullName evidence="1">Uncharacterized protein</fullName>
    </submittedName>
</protein>
<evidence type="ECO:0000313" key="1">
    <source>
        <dbReference type="EMBL" id="SEA01925.1"/>
    </source>
</evidence>
<dbReference type="Proteomes" id="UP000198773">
    <property type="component" value="Unassembled WGS sequence"/>
</dbReference>
<name>A0A1H3XR36_ALKAM</name>
<dbReference type="RefSeq" id="WP_139243642.1">
    <property type="nucleotide sequence ID" value="NZ_FNRM01000001.1"/>
</dbReference>
<organism evidence="1 2">
    <name type="scientific">Alkalimonas amylolytica</name>
    <dbReference type="NCBI Taxonomy" id="152573"/>
    <lineage>
        <taxon>Bacteria</taxon>
        <taxon>Pseudomonadati</taxon>
        <taxon>Pseudomonadota</taxon>
        <taxon>Gammaproteobacteria</taxon>
        <taxon>Alkalimonas</taxon>
    </lineage>
</organism>
<proteinExistence type="predicted"/>
<dbReference type="STRING" id="152573.SAMN04488051_101358"/>
<dbReference type="SUPFAM" id="SSF52540">
    <property type="entry name" value="P-loop containing nucleoside triphosphate hydrolases"/>
    <property type="match status" value="1"/>
</dbReference>
<dbReference type="AlphaFoldDB" id="A0A1H3XR36"/>
<dbReference type="EMBL" id="FNRM01000001">
    <property type="protein sequence ID" value="SEA01925.1"/>
    <property type="molecule type" value="Genomic_DNA"/>
</dbReference>
<sequence>MSRSGSHAGRGFRYQDAVGVWLLIKSWADELPHGEIIPEGIDDYEIRCTEGRSLIQVKSRRDHLGPFPVSDAASFIRALWQRVEDCEDLPKCLILILERPVANGATVDYWVDEHSELRKALRSDPRSSLFSPLTRICIVPSPSESALDIVTQNRSCVHLAAQIYCSDLLKKVGALADANGLVKGGRFQGITVSDLEETISRLEPLLDFAGMEEALREGYCAAIDFLTPFNDPSFYQGVDVRPSHFAAGLVVERPEARLEVISALESRGAALIIGASGTGKSALMWEAAACVRHNIRWFEVKRGHAADAHLFIRLAQMLRASSSAPIGFILDDVGRGLSDCWNQLTRDFSLSGGVLLLGSIREEDVFLLDSRARAAEIRLEGNVTIAERTWSQLYAQGKTSWSGWREPWSRSNGLLLEYTHILTRGERLKSILSEQVERRLREERDDELAILRVAALAGSAGATIEANRLAKVLSISLGNLNRALRRLTDEHLISEPVSGKIKGLHQFRSSVLFELCHTCPPPLISDTVTEAINAVTSDTLKLLIAHIGINYSAEAGNFISHIAERIECDQDPAAAIAAFSGLGHVHVEMTLREWLPKAISAGLEPTQVNLAVMFAVSDLDFSTLPLPERLKAATLKLKSSAHDDPRLSLLSMLSDSSTNAFILKADPLQLRAYLAAMVGLVIPEYVKSALRAISPQFDDIDIEGAADLLSAVQLIDHQTAVAWTKGEVLKRLLARVPEEISWAAPVEVEAAPEGRLLRSSIFHVSDSIQRDIHEETVQLCKHLFGLDPTVTVVAVDAIAADGLPLGLEGGPPIATKRIPRKNSPPTTLPEWNQLWTEAAARLVGAESYSAYLKRAEELLGKLVPVLERIVDFTLRRKATPSKILVKFGEVHDASRLLTPPRDGASGKEPEKFSTPIQNILFNCSSELIRRFLKLPDDYAAYIFWVEDLLKSVELAKSEPWELIGKSPDDQLQRLKWVIESLRLLAAEAGSCSSNPVHLWSEKARKASLGNALRIVKFSVDEQLRTRSISYINQVRTNLEKVGINAELYTRPNWDSPLPWPALAILIIVDISSPVDWPVWLVENGEQIRNIVGESRRIWIAPRINGWMVSRLTVGGVGTLFPFQYAVDDWLDILKVPRLNDSFAHNAERVVNLIVELDNLRCFGLGVEGRPVAEQIVRENTEQQLSEELFRFEELASETSVQSLPRQLNEMVLNGQIALAKSVAAATHGQILPGIEAIIEIQSLMLEEDILRAQSGC</sequence>
<dbReference type="OrthoDB" id="3880322at2"/>
<accession>A0A1H3XR36</accession>
<reference evidence="1 2" key="1">
    <citation type="submission" date="2016-10" db="EMBL/GenBank/DDBJ databases">
        <authorList>
            <person name="de Groot N.N."/>
        </authorList>
    </citation>
    <scope>NUCLEOTIDE SEQUENCE [LARGE SCALE GENOMIC DNA]</scope>
    <source>
        <strain evidence="1 2">CGMCC 1.3430</strain>
    </source>
</reference>
<evidence type="ECO:0000313" key="2">
    <source>
        <dbReference type="Proteomes" id="UP000198773"/>
    </source>
</evidence>
<keyword evidence="2" id="KW-1185">Reference proteome</keyword>